<keyword evidence="2" id="KW-1185">Reference proteome</keyword>
<dbReference type="PATRIC" id="fig|186479.3.peg.10822"/>
<reference evidence="1 2" key="1">
    <citation type="submission" date="2015-09" db="EMBL/GenBank/DDBJ databases">
        <title>Draft genome sequence of Kouleothrix aurantiaca JCM 19913.</title>
        <authorList>
            <person name="Hemp J."/>
        </authorList>
    </citation>
    <scope>NUCLEOTIDE SEQUENCE [LARGE SCALE GENOMIC DNA]</scope>
    <source>
        <strain evidence="1 2">COM-B</strain>
    </source>
</reference>
<feature type="non-terminal residue" evidence="1">
    <location>
        <position position="146"/>
    </location>
</feature>
<evidence type="ECO:0000313" key="2">
    <source>
        <dbReference type="Proteomes" id="UP000050509"/>
    </source>
</evidence>
<organism evidence="1 2">
    <name type="scientific">Kouleothrix aurantiaca</name>
    <dbReference type="NCBI Taxonomy" id="186479"/>
    <lineage>
        <taxon>Bacteria</taxon>
        <taxon>Bacillati</taxon>
        <taxon>Chloroflexota</taxon>
        <taxon>Chloroflexia</taxon>
        <taxon>Chloroflexales</taxon>
        <taxon>Roseiflexineae</taxon>
        <taxon>Roseiflexaceae</taxon>
        <taxon>Kouleothrix</taxon>
    </lineage>
</organism>
<dbReference type="EMBL" id="LJCR01000923">
    <property type="protein sequence ID" value="KPV51412.1"/>
    <property type="molecule type" value="Genomic_DNA"/>
</dbReference>
<dbReference type="Proteomes" id="UP000050509">
    <property type="component" value="Unassembled WGS sequence"/>
</dbReference>
<comment type="caution">
    <text evidence="1">The sequence shown here is derived from an EMBL/GenBank/DDBJ whole genome shotgun (WGS) entry which is preliminary data.</text>
</comment>
<proteinExistence type="predicted"/>
<protein>
    <submittedName>
        <fullName evidence="1">Uncharacterized protein</fullName>
    </submittedName>
</protein>
<accession>A0A0P9DMU7</accession>
<gene>
    <name evidence="1" type="ORF">SE17_21310</name>
</gene>
<name>A0A0P9DMU7_9CHLR</name>
<dbReference type="AlphaFoldDB" id="A0A0P9DMU7"/>
<evidence type="ECO:0000313" key="1">
    <source>
        <dbReference type="EMBL" id="KPV51412.1"/>
    </source>
</evidence>
<sequence length="146" mass="15299">MTQQAFATPAEFAEALLAAPELLGELVAPLSAADQARRAGQLQRFLALVPVEYGRGVSNGQVTQDLEIREATTFRDGAAAAFADLQTALDARDPAATTRAAALLGTLEQQLAAASANKDVPDPDDVQATVDELTATLHGVMPAEWQ</sequence>